<dbReference type="RefSeq" id="WP_327606667.1">
    <property type="nucleotide sequence ID" value="NZ_JARZFX010000002.1"/>
</dbReference>
<dbReference type="Gene3D" id="2.60.120.10">
    <property type="entry name" value="Jelly Rolls"/>
    <property type="match status" value="1"/>
</dbReference>
<dbReference type="InterPro" id="IPR011051">
    <property type="entry name" value="RmlC_Cupin_sf"/>
</dbReference>
<protein>
    <submittedName>
        <fullName evidence="3">XRE family transcriptional regulator</fullName>
    </submittedName>
</protein>
<dbReference type="CDD" id="cd02209">
    <property type="entry name" value="cupin_XRE_C"/>
    <property type="match status" value="1"/>
</dbReference>
<accession>A0ABU6KCP7</accession>
<feature type="domain" description="HTH cro/C1-type" evidence="2">
    <location>
        <begin position="7"/>
        <end position="61"/>
    </location>
</feature>
<name>A0ABU6KCP7_9BACI</name>
<dbReference type="InterPro" id="IPR001387">
    <property type="entry name" value="Cro/C1-type_HTH"/>
</dbReference>
<evidence type="ECO:0000313" key="4">
    <source>
        <dbReference type="Proteomes" id="UP001335737"/>
    </source>
</evidence>
<gene>
    <name evidence="3" type="ORF">QGM71_06260</name>
</gene>
<dbReference type="EMBL" id="JARZFX010000002">
    <property type="protein sequence ID" value="MEC5423102.1"/>
    <property type="molecule type" value="Genomic_DNA"/>
</dbReference>
<dbReference type="SUPFAM" id="SSF51182">
    <property type="entry name" value="RmlC-like cupins"/>
    <property type="match status" value="1"/>
</dbReference>
<dbReference type="Gene3D" id="1.10.260.40">
    <property type="entry name" value="lambda repressor-like DNA-binding domains"/>
    <property type="match status" value="1"/>
</dbReference>
<sequence>MFDETKIKSLRGEQNLSLKQLSEKSGVSVSMISQIERKKTDPTLTTLYKICKGLDVSISSLLQNDDHTTHIIRADKRKTLTFPQSHSKYELLTPITDGTIEMIIIHLEPGQEEKQLIEHSGEECGHVLKGEMTVLLGDTKHILNEGDTIRFKSTVPHRFFNHTEETTISIWAMTGRIV</sequence>
<dbReference type="Pfam" id="PF07883">
    <property type="entry name" value="Cupin_2"/>
    <property type="match status" value="1"/>
</dbReference>
<dbReference type="SMART" id="SM00530">
    <property type="entry name" value="HTH_XRE"/>
    <property type="match status" value="1"/>
</dbReference>
<evidence type="ECO:0000313" key="3">
    <source>
        <dbReference type="EMBL" id="MEC5423102.1"/>
    </source>
</evidence>
<comment type="caution">
    <text evidence="3">The sequence shown here is derived from an EMBL/GenBank/DDBJ whole genome shotgun (WGS) entry which is preliminary data.</text>
</comment>
<dbReference type="InterPro" id="IPR014710">
    <property type="entry name" value="RmlC-like_jellyroll"/>
</dbReference>
<organism evidence="3 4">
    <name type="scientific">Virgibacillus tibetensis</name>
    <dbReference type="NCBI Taxonomy" id="3042313"/>
    <lineage>
        <taxon>Bacteria</taxon>
        <taxon>Bacillati</taxon>
        <taxon>Bacillota</taxon>
        <taxon>Bacilli</taxon>
        <taxon>Bacillales</taxon>
        <taxon>Bacillaceae</taxon>
        <taxon>Virgibacillus</taxon>
    </lineage>
</organism>
<proteinExistence type="predicted"/>
<dbReference type="InterPro" id="IPR013096">
    <property type="entry name" value="Cupin_2"/>
</dbReference>
<keyword evidence="1" id="KW-0238">DNA-binding</keyword>
<reference evidence="3 4" key="1">
    <citation type="journal article" date="2024" name="Int. J. Syst. Evol. Microbiol.">
        <title>Virgibacillus tibetensis sp. nov., isolated from salt lake on the Tibetan Plateau of China.</title>
        <authorList>
            <person name="Phurbu D."/>
            <person name="Liu Z.-X."/>
            <person name="Wang R."/>
            <person name="Zheng Y.-Y."/>
            <person name="Liu H.-C."/>
            <person name="Zhou Y.-G."/>
            <person name="Yu Y.-J."/>
            <person name="Li A.-H."/>
        </authorList>
    </citation>
    <scope>NUCLEOTIDE SEQUENCE [LARGE SCALE GENOMIC DNA]</scope>
    <source>
        <strain evidence="3 4">C22-A2</strain>
    </source>
</reference>
<dbReference type="Proteomes" id="UP001335737">
    <property type="component" value="Unassembled WGS sequence"/>
</dbReference>
<evidence type="ECO:0000259" key="2">
    <source>
        <dbReference type="PROSITE" id="PS50943"/>
    </source>
</evidence>
<dbReference type="InterPro" id="IPR010982">
    <property type="entry name" value="Lambda_DNA-bd_dom_sf"/>
</dbReference>
<dbReference type="Pfam" id="PF01381">
    <property type="entry name" value="HTH_3"/>
    <property type="match status" value="1"/>
</dbReference>
<dbReference type="PANTHER" id="PTHR46797:SF1">
    <property type="entry name" value="METHYLPHOSPHONATE SYNTHASE"/>
    <property type="match status" value="1"/>
</dbReference>
<dbReference type="InterPro" id="IPR050807">
    <property type="entry name" value="TransReg_Diox_bact_type"/>
</dbReference>
<evidence type="ECO:0000256" key="1">
    <source>
        <dbReference type="ARBA" id="ARBA00023125"/>
    </source>
</evidence>
<dbReference type="SUPFAM" id="SSF47413">
    <property type="entry name" value="lambda repressor-like DNA-binding domains"/>
    <property type="match status" value="1"/>
</dbReference>
<dbReference type="CDD" id="cd00093">
    <property type="entry name" value="HTH_XRE"/>
    <property type="match status" value="1"/>
</dbReference>
<dbReference type="PANTHER" id="PTHR46797">
    <property type="entry name" value="HTH-TYPE TRANSCRIPTIONAL REGULATOR"/>
    <property type="match status" value="1"/>
</dbReference>
<dbReference type="PROSITE" id="PS50943">
    <property type="entry name" value="HTH_CROC1"/>
    <property type="match status" value="1"/>
</dbReference>
<keyword evidence="4" id="KW-1185">Reference proteome</keyword>